<evidence type="ECO:0000313" key="1">
    <source>
        <dbReference type="EMBL" id="OOF43901.1"/>
    </source>
</evidence>
<dbReference type="EMBL" id="MLHJ01000026">
    <property type="protein sequence ID" value="OOF43901.1"/>
    <property type="molecule type" value="Genomic_DNA"/>
</dbReference>
<name>A0A1V3IP57_9PAST</name>
<comment type="caution">
    <text evidence="1">The sequence shown here is derived from an EMBL/GenBank/DDBJ whole genome shotgun (WGS) entry which is preliminary data.</text>
</comment>
<proteinExistence type="predicted"/>
<accession>A0A1V3IP57</accession>
<dbReference type="RefSeq" id="WP_077415484.1">
    <property type="nucleotide sequence ID" value="NZ_MLHI01000074.1"/>
</dbReference>
<organism evidence="1 2">
    <name type="scientific">Rodentibacter rarus</name>
    <dbReference type="NCBI Taxonomy" id="1908260"/>
    <lineage>
        <taxon>Bacteria</taxon>
        <taxon>Pseudomonadati</taxon>
        <taxon>Pseudomonadota</taxon>
        <taxon>Gammaproteobacteria</taxon>
        <taxon>Pasteurellales</taxon>
        <taxon>Pasteurellaceae</taxon>
        <taxon>Rodentibacter</taxon>
    </lineage>
</organism>
<dbReference type="InterPro" id="IPR001544">
    <property type="entry name" value="Aminotrans_IV"/>
</dbReference>
<dbReference type="STRING" id="1908260.BKK50_03785"/>
<dbReference type="SUPFAM" id="SSF56752">
    <property type="entry name" value="D-aminoacid aminotransferase-like PLP-dependent enzymes"/>
    <property type="match status" value="1"/>
</dbReference>
<protein>
    <recommendedName>
        <fullName evidence="3">Branched-chain amino acid aminotransferase</fullName>
    </recommendedName>
</protein>
<reference evidence="1 2" key="1">
    <citation type="submission" date="2016-10" db="EMBL/GenBank/DDBJ databases">
        <title>Rodentibacter gen. nov. and new species.</title>
        <authorList>
            <person name="Christensen H."/>
        </authorList>
    </citation>
    <scope>NUCLEOTIDE SEQUENCE [LARGE SCALE GENOMIC DNA]</scope>
    <source>
        <strain evidence="1 2">CCUG17206</strain>
    </source>
</reference>
<dbReference type="InterPro" id="IPR043132">
    <property type="entry name" value="BCAT-like_C"/>
</dbReference>
<sequence length="194" mass="22802">MFPLFETLAIEQGNILNIEYHQARYERSLRQFYGKSAVKIFNLFERIQLPSHLQNQLVRCRIDYNAESTQIQYFEYQRKTYRTFQPIVCDEIDYSLKYANRDLLNSLFAQRGNCDEIMIIKQGKVTDCSIGNLIFRQGNQWLTPDTPLLAGTQREKLLQEGKIREATIYAQDIEKFNEIRIINAMNGLSAILYP</sequence>
<dbReference type="OrthoDB" id="1148709at2"/>
<dbReference type="Proteomes" id="UP000189433">
    <property type="component" value="Unassembled WGS sequence"/>
</dbReference>
<dbReference type="GO" id="GO:0003824">
    <property type="term" value="F:catalytic activity"/>
    <property type="evidence" value="ECO:0007669"/>
    <property type="project" value="InterPro"/>
</dbReference>
<dbReference type="Pfam" id="PF01063">
    <property type="entry name" value="Aminotran_4"/>
    <property type="match status" value="1"/>
</dbReference>
<dbReference type="AlphaFoldDB" id="A0A1V3IP57"/>
<evidence type="ECO:0008006" key="3">
    <source>
        <dbReference type="Google" id="ProtNLM"/>
    </source>
</evidence>
<dbReference type="InterPro" id="IPR036038">
    <property type="entry name" value="Aminotransferase-like"/>
</dbReference>
<evidence type="ECO:0000313" key="2">
    <source>
        <dbReference type="Proteomes" id="UP000189433"/>
    </source>
</evidence>
<dbReference type="Gene3D" id="3.20.10.10">
    <property type="entry name" value="D-amino Acid Aminotransferase, subunit A, domain 2"/>
    <property type="match status" value="1"/>
</dbReference>
<gene>
    <name evidence="1" type="ORF">BKK50_03785</name>
</gene>
<keyword evidence="2" id="KW-1185">Reference proteome</keyword>
<dbReference type="InterPro" id="IPR043131">
    <property type="entry name" value="BCAT-like_N"/>
</dbReference>
<dbReference type="Gene3D" id="3.30.470.10">
    <property type="match status" value="1"/>
</dbReference>